<accession>G2Y774</accession>
<dbReference type="HOGENOM" id="CLU_1981317_0_0_1"/>
<keyword evidence="4" id="KW-0472">Membrane</keyword>
<proteinExistence type="predicted"/>
<evidence type="ECO:0000256" key="4">
    <source>
        <dbReference type="ARBA" id="ARBA00023136"/>
    </source>
</evidence>
<protein>
    <submittedName>
        <fullName evidence="6">Similar to MFS mdr transporter, partial sequence</fullName>
    </submittedName>
</protein>
<feature type="domain" description="Major facilitator superfamily (MFS) profile" evidence="5">
    <location>
        <begin position="46"/>
        <end position="126"/>
    </location>
</feature>
<dbReference type="InterPro" id="IPR011701">
    <property type="entry name" value="MFS"/>
</dbReference>
<dbReference type="Gene3D" id="1.20.1250.20">
    <property type="entry name" value="MFS general substrate transporter like domains"/>
    <property type="match status" value="1"/>
</dbReference>
<sequence length="126" mass="13676">MSIATNGMIQRSRHDEFTPLLSDAKNSQITKYNGPSIRSDEESIYTQSHNSLGVFIANADGSLVLATSGTISSEFNDLGNAGWLISSYMLAMCATQSLYGKLSDIYGRKSTILASYVFFALGCAIW</sequence>
<keyword evidence="2" id="KW-0812">Transmembrane</keyword>
<comment type="subcellular location">
    <subcellularLocation>
        <location evidence="1">Membrane</location>
        <topology evidence="1">Multi-pass membrane protein</topology>
    </subcellularLocation>
</comment>
<evidence type="ECO:0000313" key="6">
    <source>
        <dbReference type="EMBL" id="CCD48476.1"/>
    </source>
</evidence>
<dbReference type="InterPro" id="IPR020846">
    <property type="entry name" value="MFS_dom"/>
</dbReference>
<dbReference type="PANTHER" id="PTHR23501">
    <property type="entry name" value="MAJOR FACILITATOR SUPERFAMILY"/>
    <property type="match status" value="1"/>
</dbReference>
<dbReference type="InterPro" id="IPR036259">
    <property type="entry name" value="MFS_trans_sf"/>
</dbReference>
<dbReference type="Pfam" id="PF07690">
    <property type="entry name" value="MFS_1"/>
    <property type="match status" value="1"/>
</dbReference>
<dbReference type="GO" id="GO:0015174">
    <property type="term" value="F:basic amino acid transmembrane transporter activity"/>
    <property type="evidence" value="ECO:0007669"/>
    <property type="project" value="TreeGrafter"/>
</dbReference>
<dbReference type="PROSITE" id="PS50850">
    <property type="entry name" value="MFS"/>
    <property type="match status" value="1"/>
</dbReference>
<dbReference type="InParanoid" id="G2Y774"/>
<name>G2Y774_BOTF4</name>
<organism evidence="6 7">
    <name type="scientific">Botryotinia fuckeliana (strain T4)</name>
    <name type="common">Noble rot fungus</name>
    <name type="synonym">Botrytis cinerea</name>
    <dbReference type="NCBI Taxonomy" id="999810"/>
    <lineage>
        <taxon>Eukaryota</taxon>
        <taxon>Fungi</taxon>
        <taxon>Dikarya</taxon>
        <taxon>Ascomycota</taxon>
        <taxon>Pezizomycotina</taxon>
        <taxon>Leotiomycetes</taxon>
        <taxon>Helotiales</taxon>
        <taxon>Sclerotiniaceae</taxon>
        <taxon>Botrytis</taxon>
    </lineage>
</organism>
<evidence type="ECO:0000256" key="1">
    <source>
        <dbReference type="ARBA" id="ARBA00004141"/>
    </source>
</evidence>
<dbReference type="PANTHER" id="PTHR23501:SF33">
    <property type="entry name" value="MAJOR FACILITATOR SUPERFAMILY (MFS) PROFILE DOMAIN-CONTAINING PROTEIN"/>
    <property type="match status" value="1"/>
</dbReference>
<evidence type="ECO:0000256" key="3">
    <source>
        <dbReference type="ARBA" id="ARBA00022989"/>
    </source>
</evidence>
<dbReference type="AlphaFoldDB" id="G2Y774"/>
<gene>
    <name evidence="6" type="ORF">BofuT4_P108600.1</name>
</gene>
<dbReference type="GO" id="GO:0000329">
    <property type="term" value="C:fungal-type vacuole membrane"/>
    <property type="evidence" value="ECO:0007669"/>
    <property type="project" value="TreeGrafter"/>
</dbReference>
<reference evidence="7" key="1">
    <citation type="journal article" date="2011" name="PLoS Genet.">
        <title>Genomic analysis of the necrotrophic fungal pathogens Sclerotinia sclerotiorum and Botrytis cinerea.</title>
        <authorList>
            <person name="Amselem J."/>
            <person name="Cuomo C.A."/>
            <person name="van Kan J.A."/>
            <person name="Viaud M."/>
            <person name="Benito E.P."/>
            <person name="Couloux A."/>
            <person name="Coutinho P.M."/>
            <person name="de Vries R.P."/>
            <person name="Dyer P.S."/>
            <person name="Fillinger S."/>
            <person name="Fournier E."/>
            <person name="Gout L."/>
            <person name="Hahn M."/>
            <person name="Kohn L."/>
            <person name="Lapalu N."/>
            <person name="Plummer K.M."/>
            <person name="Pradier J.M."/>
            <person name="Quevillon E."/>
            <person name="Sharon A."/>
            <person name="Simon A."/>
            <person name="ten Have A."/>
            <person name="Tudzynski B."/>
            <person name="Tudzynski P."/>
            <person name="Wincker P."/>
            <person name="Andrew M."/>
            <person name="Anthouard V."/>
            <person name="Beever R.E."/>
            <person name="Beffa R."/>
            <person name="Benoit I."/>
            <person name="Bouzid O."/>
            <person name="Brault B."/>
            <person name="Chen Z."/>
            <person name="Choquer M."/>
            <person name="Collemare J."/>
            <person name="Cotton P."/>
            <person name="Danchin E.G."/>
            <person name="Da Silva C."/>
            <person name="Gautier A."/>
            <person name="Giraud C."/>
            <person name="Giraud T."/>
            <person name="Gonzalez C."/>
            <person name="Grossetete S."/>
            <person name="Guldener U."/>
            <person name="Henrissat B."/>
            <person name="Howlett B.J."/>
            <person name="Kodira C."/>
            <person name="Kretschmer M."/>
            <person name="Lappartient A."/>
            <person name="Leroch M."/>
            <person name="Levis C."/>
            <person name="Mauceli E."/>
            <person name="Neuveglise C."/>
            <person name="Oeser B."/>
            <person name="Pearson M."/>
            <person name="Poulain J."/>
            <person name="Poussereau N."/>
            <person name="Quesneville H."/>
            <person name="Rascle C."/>
            <person name="Schumacher J."/>
            <person name="Segurens B."/>
            <person name="Sexton A."/>
            <person name="Silva E."/>
            <person name="Sirven C."/>
            <person name="Soanes D.M."/>
            <person name="Talbot N.J."/>
            <person name="Templeton M."/>
            <person name="Yandava C."/>
            <person name="Yarden O."/>
            <person name="Zeng Q."/>
            <person name="Rollins J.A."/>
            <person name="Lebrun M.H."/>
            <person name="Dickman M."/>
        </authorList>
    </citation>
    <scope>NUCLEOTIDE SEQUENCE [LARGE SCALE GENOMIC DNA]</scope>
    <source>
        <strain evidence="7">T4</strain>
    </source>
</reference>
<dbReference type="EMBL" id="FQ790293">
    <property type="protein sequence ID" value="CCD48476.1"/>
    <property type="molecule type" value="Genomic_DNA"/>
</dbReference>
<evidence type="ECO:0000256" key="2">
    <source>
        <dbReference type="ARBA" id="ARBA00022692"/>
    </source>
</evidence>
<dbReference type="Proteomes" id="UP000008177">
    <property type="component" value="Unplaced contigs"/>
</dbReference>
<dbReference type="OrthoDB" id="6770063at2759"/>
<evidence type="ECO:0000259" key="5">
    <source>
        <dbReference type="PROSITE" id="PS50850"/>
    </source>
</evidence>
<dbReference type="SUPFAM" id="SSF103473">
    <property type="entry name" value="MFS general substrate transporter"/>
    <property type="match status" value="1"/>
</dbReference>
<evidence type="ECO:0000313" key="7">
    <source>
        <dbReference type="Proteomes" id="UP000008177"/>
    </source>
</evidence>
<keyword evidence="3" id="KW-1133">Transmembrane helix</keyword>